<evidence type="ECO:0000256" key="4">
    <source>
        <dbReference type="SAM" id="MobiDB-lite"/>
    </source>
</evidence>
<sequence>MEVLVLIDFEGVMADEMTVRAGDVVKNVTKGQQDGWLEGELGGKRGIFPANFVKEVPVYLIGDSNRQPRSMRKSRMVKAPSRKCEVAFSYAPLHEDELELVAGETVEVLREIEDGWWMGKKNGKIGAFPSNFVKEIFVAPKDAKMTEGKARPKLSDAVFNNKETQHQRTTSVRRKSVKEKERCQVMFDYVALTEDELEMKKGNIVTIISKETEDEGWWEGELDGRRGFFPDNFVMVIPADALQAGLTSKPPARQPSVSVKPAMDKNTPDSTPKTESKDDKADMKDMRSEPPAKIKLPGLPVLPGRRAPPPPVKEKPHHFTPKINGEQPTAPPQSTEQEKEGDEFDGVDVSSEKLSHPTVNRAKPPPRRPPSTLAIHTAEADQEDGEPSHESEKKPQSPPKICDRGLKHRILKNVTENRLPSPGKTEHPPKPLPSPPQPQPLVLPKVLPDLKPVVAQEKSSSLDDLLAEVQELRMALNQFKTRHENDIKELKDELREERSKRTKVEEEIQALKSRH</sequence>
<dbReference type="PANTHER" id="PTHR14167">
    <property type="entry name" value="SH3 DOMAIN-CONTAINING"/>
    <property type="match status" value="1"/>
</dbReference>
<keyword evidence="3" id="KW-0175">Coiled coil</keyword>
<dbReference type="OrthoDB" id="73680at2759"/>
<evidence type="ECO:0000256" key="3">
    <source>
        <dbReference type="SAM" id="Coils"/>
    </source>
</evidence>
<feature type="compositionally biased region" description="Basic and acidic residues" evidence="4">
    <location>
        <begin position="386"/>
        <end position="405"/>
    </location>
</feature>
<dbReference type="PRINTS" id="PR00452">
    <property type="entry name" value="SH3DOMAIN"/>
</dbReference>
<organism evidence="6 7">
    <name type="scientific">Clupea harengus</name>
    <name type="common">Atlantic herring</name>
    <dbReference type="NCBI Taxonomy" id="7950"/>
    <lineage>
        <taxon>Eukaryota</taxon>
        <taxon>Metazoa</taxon>
        <taxon>Chordata</taxon>
        <taxon>Craniata</taxon>
        <taxon>Vertebrata</taxon>
        <taxon>Euteleostomi</taxon>
        <taxon>Actinopterygii</taxon>
        <taxon>Neopterygii</taxon>
        <taxon>Teleostei</taxon>
        <taxon>Clupei</taxon>
        <taxon>Clupeiformes</taxon>
        <taxon>Clupeoidei</taxon>
        <taxon>Clupeidae</taxon>
        <taxon>Clupea</taxon>
    </lineage>
</organism>
<evidence type="ECO:0000256" key="1">
    <source>
        <dbReference type="ARBA" id="ARBA00022443"/>
    </source>
</evidence>
<reference evidence="7" key="1">
    <citation type="submission" date="2025-08" db="UniProtKB">
        <authorList>
            <consortium name="RefSeq"/>
        </authorList>
    </citation>
    <scope>IDENTIFICATION</scope>
</reference>
<dbReference type="Pfam" id="PF14604">
    <property type="entry name" value="SH3_9"/>
    <property type="match status" value="3"/>
</dbReference>
<evidence type="ECO:0000313" key="7">
    <source>
        <dbReference type="RefSeq" id="XP_031431579.1"/>
    </source>
</evidence>
<dbReference type="PRINTS" id="PR01887">
    <property type="entry name" value="SPECTRNALPHA"/>
</dbReference>
<feature type="coiled-coil region" evidence="3">
    <location>
        <begin position="455"/>
        <end position="514"/>
    </location>
</feature>
<feature type="region of interest" description="Disordered" evidence="4">
    <location>
        <begin position="245"/>
        <end position="442"/>
    </location>
</feature>
<evidence type="ECO:0000256" key="2">
    <source>
        <dbReference type="PROSITE-ProRule" id="PRU00192"/>
    </source>
</evidence>
<dbReference type="PANTHER" id="PTHR14167:SF6">
    <property type="entry name" value="SH3 DOMAIN-CONTAINING KINASE-BINDING PROTEIN 1"/>
    <property type="match status" value="1"/>
</dbReference>
<feature type="compositionally biased region" description="Pro residues" evidence="4">
    <location>
        <begin position="430"/>
        <end position="441"/>
    </location>
</feature>
<dbReference type="InterPro" id="IPR036028">
    <property type="entry name" value="SH3-like_dom_sf"/>
</dbReference>
<dbReference type="Gene3D" id="2.30.30.40">
    <property type="entry name" value="SH3 Domains"/>
    <property type="match status" value="3"/>
</dbReference>
<name>A0A6P8FXU4_CLUHA</name>
<keyword evidence="1 2" id="KW-0728">SH3 domain</keyword>
<gene>
    <name evidence="7" type="primary">sh3d21</name>
</gene>
<dbReference type="CDD" id="cd12142">
    <property type="entry name" value="SH3_D21-like"/>
    <property type="match status" value="1"/>
</dbReference>
<dbReference type="SMART" id="SM00326">
    <property type="entry name" value="SH3"/>
    <property type="match status" value="3"/>
</dbReference>
<dbReference type="InterPro" id="IPR001452">
    <property type="entry name" value="SH3_domain"/>
</dbReference>
<dbReference type="RefSeq" id="XP_031431579.1">
    <property type="nucleotide sequence ID" value="XM_031575719.2"/>
</dbReference>
<dbReference type="InterPro" id="IPR035468">
    <property type="entry name" value="SH3D21_SH3"/>
</dbReference>
<feature type="domain" description="SH3" evidence="5">
    <location>
        <begin position="1"/>
        <end position="58"/>
    </location>
</feature>
<dbReference type="AlphaFoldDB" id="A0A6P8FXU4"/>
<keyword evidence="6" id="KW-1185">Reference proteome</keyword>
<feature type="compositionally biased region" description="Basic and acidic residues" evidence="4">
    <location>
        <begin position="262"/>
        <end position="292"/>
    </location>
</feature>
<evidence type="ECO:0000313" key="6">
    <source>
        <dbReference type="Proteomes" id="UP000515152"/>
    </source>
</evidence>
<evidence type="ECO:0000259" key="5">
    <source>
        <dbReference type="PROSITE" id="PS50002"/>
    </source>
</evidence>
<dbReference type="SUPFAM" id="SSF50044">
    <property type="entry name" value="SH3-domain"/>
    <property type="match status" value="3"/>
</dbReference>
<proteinExistence type="predicted"/>
<feature type="domain" description="SH3" evidence="5">
    <location>
        <begin position="178"/>
        <end position="239"/>
    </location>
</feature>
<dbReference type="GO" id="GO:0007015">
    <property type="term" value="P:actin filament organization"/>
    <property type="evidence" value="ECO:0007669"/>
    <property type="project" value="TreeGrafter"/>
</dbReference>
<dbReference type="GO" id="GO:0016477">
    <property type="term" value="P:cell migration"/>
    <property type="evidence" value="ECO:0007669"/>
    <property type="project" value="TreeGrafter"/>
</dbReference>
<dbReference type="CTD" id="79729"/>
<accession>A0A6P8FXU4</accession>
<dbReference type="CDD" id="cd11874">
    <property type="entry name" value="SH3_CD2AP-like_2"/>
    <property type="match status" value="1"/>
</dbReference>
<dbReference type="InterPro" id="IPR050384">
    <property type="entry name" value="Endophilin_SH3RF"/>
</dbReference>
<feature type="domain" description="SH3" evidence="5">
    <location>
        <begin position="79"/>
        <end position="138"/>
    </location>
</feature>
<protein>
    <submittedName>
        <fullName evidence="7">SH3 domain-containing protein 21 isoform X1</fullName>
    </submittedName>
</protein>
<dbReference type="GeneID" id="105897973"/>
<dbReference type="PROSITE" id="PS50002">
    <property type="entry name" value="SH3"/>
    <property type="match status" value="3"/>
</dbReference>
<dbReference type="Proteomes" id="UP000515152">
    <property type="component" value="Chromosome 11"/>
</dbReference>